<dbReference type="InterPro" id="IPR027417">
    <property type="entry name" value="P-loop_NTPase"/>
</dbReference>
<evidence type="ECO:0000259" key="18">
    <source>
        <dbReference type="Pfam" id="PF00485"/>
    </source>
</evidence>
<dbReference type="NCBIfam" id="NF004018">
    <property type="entry name" value="PRK05480.1"/>
    <property type="match status" value="1"/>
</dbReference>
<keyword evidence="8 16" id="KW-0808">Transferase</keyword>
<evidence type="ECO:0000256" key="17">
    <source>
        <dbReference type="RuleBase" id="RU003825"/>
    </source>
</evidence>
<comment type="pathway">
    <text evidence="2 16 17">Pyrimidine metabolism; UMP biosynthesis via salvage pathway; UMP from uridine: step 1/1.</text>
</comment>
<evidence type="ECO:0000256" key="6">
    <source>
        <dbReference type="ARBA" id="ARBA00021478"/>
    </source>
</evidence>
<dbReference type="EMBL" id="SLUN01000048">
    <property type="protein sequence ID" value="TCL56824.1"/>
    <property type="molecule type" value="Genomic_DNA"/>
</dbReference>
<evidence type="ECO:0000313" key="19">
    <source>
        <dbReference type="EMBL" id="TCL56824.1"/>
    </source>
</evidence>
<dbReference type="CDD" id="cd02023">
    <property type="entry name" value="UMPK"/>
    <property type="match status" value="1"/>
</dbReference>
<dbReference type="GO" id="GO:0044211">
    <property type="term" value="P:CTP salvage"/>
    <property type="evidence" value="ECO:0007669"/>
    <property type="project" value="UniProtKB-UniRule"/>
</dbReference>
<evidence type="ECO:0000256" key="7">
    <source>
        <dbReference type="ARBA" id="ARBA00022490"/>
    </source>
</evidence>
<dbReference type="Proteomes" id="UP000295008">
    <property type="component" value="Unassembled WGS sequence"/>
</dbReference>
<dbReference type="InterPro" id="IPR026008">
    <property type="entry name" value="Uridine_kinase"/>
</dbReference>
<evidence type="ECO:0000256" key="10">
    <source>
        <dbReference type="ARBA" id="ARBA00022777"/>
    </source>
</evidence>
<evidence type="ECO:0000256" key="8">
    <source>
        <dbReference type="ARBA" id="ARBA00022679"/>
    </source>
</evidence>
<dbReference type="OrthoDB" id="9777642at2"/>
<sequence length="209" mass="23262">MLIIGIAGGTGSGKSTVAKALETELGAANVVLISQDSYYVDKSYLPFAERARQNYDHPDSFEDQLLLNHLNLLRKGQPVAVPVYDYTQHVRSKQTVAVSPKPVVVVEGILILTDPELRKAFDIKAYVDTDADTRVLRRIVRDIQERGRSLESVCEQYLNTVKPMHEAFVEPSKRYADIIIPEGGHNTVALSLLVSRIERYLHSINGNCG</sequence>
<organism evidence="19 20">
    <name type="scientific">Hydrogenispora ethanolica</name>
    <dbReference type="NCBI Taxonomy" id="1082276"/>
    <lineage>
        <taxon>Bacteria</taxon>
        <taxon>Bacillati</taxon>
        <taxon>Bacillota</taxon>
        <taxon>Hydrogenispora</taxon>
    </lineage>
</organism>
<protein>
    <recommendedName>
        <fullName evidence="6 16">Uridine kinase</fullName>
        <ecNumber evidence="5 16">2.7.1.48</ecNumber>
    </recommendedName>
    <alternativeName>
        <fullName evidence="12 16">Cytidine monophosphokinase</fullName>
    </alternativeName>
    <alternativeName>
        <fullName evidence="13 16">Uridine monophosphokinase</fullName>
    </alternativeName>
</protein>
<proteinExistence type="inferred from homology"/>
<dbReference type="GO" id="GO:0004849">
    <property type="term" value="F:uridine kinase activity"/>
    <property type="evidence" value="ECO:0007669"/>
    <property type="project" value="UniProtKB-UniRule"/>
</dbReference>
<dbReference type="InterPro" id="IPR006083">
    <property type="entry name" value="PRK/URK"/>
</dbReference>
<dbReference type="NCBIfam" id="TIGR00235">
    <property type="entry name" value="udk"/>
    <property type="match status" value="1"/>
</dbReference>
<dbReference type="HAMAP" id="MF_00551">
    <property type="entry name" value="Uridine_kinase"/>
    <property type="match status" value="1"/>
</dbReference>
<keyword evidence="20" id="KW-1185">Reference proteome</keyword>
<evidence type="ECO:0000256" key="12">
    <source>
        <dbReference type="ARBA" id="ARBA00030641"/>
    </source>
</evidence>
<evidence type="ECO:0000256" key="5">
    <source>
        <dbReference type="ARBA" id="ARBA00012137"/>
    </source>
</evidence>
<dbReference type="InterPro" id="IPR000764">
    <property type="entry name" value="Uridine_kinase-like"/>
</dbReference>
<dbReference type="AlphaFoldDB" id="A0A4R1QXP8"/>
<dbReference type="Gene3D" id="3.40.50.300">
    <property type="entry name" value="P-loop containing nucleotide triphosphate hydrolases"/>
    <property type="match status" value="1"/>
</dbReference>
<evidence type="ECO:0000256" key="3">
    <source>
        <dbReference type="ARBA" id="ARBA00004784"/>
    </source>
</evidence>
<dbReference type="UniPathway" id="UPA00574">
    <property type="reaction ID" value="UER00637"/>
</dbReference>
<evidence type="ECO:0000256" key="11">
    <source>
        <dbReference type="ARBA" id="ARBA00022840"/>
    </source>
</evidence>
<dbReference type="GO" id="GO:0005737">
    <property type="term" value="C:cytoplasm"/>
    <property type="evidence" value="ECO:0007669"/>
    <property type="project" value="UniProtKB-SubCell"/>
</dbReference>
<accession>A0A4R1QXP8</accession>
<dbReference type="EC" id="2.7.1.48" evidence="5 16"/>
<evidence type="ECO:0000256" key="1">
    <source>
        <dbReference type="ARBA" id="ARBA00004496"/>
    </source>
</evidence>
<reference evidence="19 20" key="1">
    <citation type="submission" date="2019-03" db="EMBL/GenBank/DDBJ databases">
        <title>Genomic Encyclopedia of Type Strains, Phase IV (KMG-IV): sequencing the most valuable type-strain genomes for metagenomic binning, comparative biology and taxonomic classification.</title>
        <authorList>
            <person name="Goeker M."/>
        </authorList>
    </citation>
    <scope>NUCLEOTIDE SEQUENCE [LARGE SCALE GENOMIC DNA]</scope>
    <source>
        <strain evidence="19 20">LX-B</strain>
    </source>
</reference>
<evidence type="ECO:0000256" key="15">
    <source>
        <dbReference type="ARBA" id="ARBA00048909"/>
    </source>
</evidence>
<name>A0A4R1QXP8_HYDET</name>
<gene>
    <name evidence="16" type="primary">udk</name>
    <name evidence="19" type="ORF">EDC14_104837</name>
</gene>
<comment type="catalytic activity">
    <reaction evidence="15 16 17">
        <text>uridine + ATP = UMP + ADP + H(+)</text>
        <dbReference type="Rhea" id="RHEA:16825"/>
        <dbReference type="ChEBI" id="CHEBI:15378"/>
        <dbReference type="ChEBI" id="CHEBI:16704"/>
        <dbReference type="ChEBI" id="CHEBI:30616"/>
        <dbReference type="ChEBI" id="CHEBI:57865"/>
        <dbReference type="ChEBI" id="CHEBI:456216"/>
        <dbReference type="EC" id="2.7.1.48"/>
    </reaction>
</comment>
<dbReference type="SUPFAM" id="SSF52540">
    <property type="entry name" value="P-loop containing nucleoside triphosphate hydrolases"/>
    <property type="match status" value="1"/>
</dbReference>
<dbReference type="GO" id="GO:0005524">
    <property type="term" value="F:ATP binding"/>
    <property type="evidence" value="ECO:0007669"/>
    <property type="project" value="UniProtKB-UniRule"/>
</dbReference>
<evidence type="ECO:0000256" key="2">
    <source>
        <dbReference type="ARBA" id="ARBA00004690"/>
    </source>
</evidence>
<keyword evidence="11 16" id="KW-0067">ATP-binding</keyword>
<dbReference type="GO" id="GO:0044206">
    <property type="term" value="P:UMP salvage"/>
    <property type="evidence" value="ECO:0007669"/>
    <property type="project" value="UniProtKB-UniRule"/>
</dbReference>
<evidence type="ECO:0000256" key="9">
    <source>
        <dbReference type="ARBA" id="ARBA00022741"/>
    </source>
</evidence>
<dbReference type="Pfam" id="PF00485">
    <property type="entry name" value="PRK"/>
    <property type="match status" value="1"/>
</dbReference>
<comment type="caution">
    <text evidence="19">The sequence shown here is derived from an EMBL/GenBank/DDBJ whole genome shotgun (WGS) entry which is preliminary data.</text>
</comment>
<dbReference type="GO" id="GO:0043771">
    <property type="term" value="F:cytidine kinase activity"/>
    <property type="evidence" value="ECO:0007669"/>
    <property type="project" value="RHEA"/>
</dbReference>
<comment type="similarity">
    <text evidence="4 16 17">Belongs to the uridine kinase family.</text>
</comment>
<dbReference type="PANTHER" id="PTHR10285">
    <property type="entry name" value="URIDINE KINASE"/>
    <property type="match status" value="1"/>
</dbReference>
<dbReference type="RefSeq" id="WP_132017284.1">
    <property type="nucleotide sequence ID" value="NZ_SLUN01000048.1"/>
</dbReference>
<evidence type="ECO:0000256" key="14">
    <source>
        <dbReference type="ARBA" id="ARBA00047436"/>
    </source>
</evidence>
<comment type="subcellular location">
    <subcellularLocation>
        <location evidence="1 16 17">Cytoplasm</location>
    </subcellularLocation>
</comment>
<dbReference type="UniPathway" id="UPA00579">
    <property type="reaction ID" value="UER00640"/>
</dbReference>
<keyword evidence="10 16" id="KW-0418">Kinase</keyword>
<comment type="pathway">
    <text evidence="3 16 17">Pyrimidine metabolism; CTP biosynthesis via salvage pathway; CTP from cytidine: step 1/3.</text>
</comment>
<dbReference type="PRINTS" id="PR00988">
    <property type="entry name" value="URIDINKINASE"/>
</dbReference>
<comment type="catalytic activity">
    <reaction evidence="14 17">
        <text>cytidine + ATP = CMP + ADP + H(+)</text>
        <dbReference type="Rhea" id="RHEA:24674"/>
        <dbReference type="ChEBI" id="CHEBI:15378"/>
        <dbReference type="ChEBI" id="CHEBI:17562"/>
        <dbReference type="ChEBI" id="CHEBI:30616"/>
        <dbReference type="ChEBI" id="CHEBI:60377"/>
        <dbReference type="ChEBI" id="CHEBI:456216"/>
        <dbReference type="EC" id="2.7.1.48"/>
    </reaction>
</comment>
<evidence type="ECO:0000256" key="16">
    <source>
        <dbReference type="HAMAP-Rule" id="MF_00551"/>
    </source>
</evidence>
<keyword evidence="7 16" id="KW-0963">Cytoplasm</keyword>
<evidence type="ECO:0000256" key="4">
    <source>
        <dbReference type="ARBA" id="ARBA00005408"/>
    </source>
</evidence>
<evidence type="ECO:0000256" key="13">
    <source>
        <dbReference type="ARBA" id="ARBA00031452"/>
    </source>
</evidence>
<feature type="binding site" evidence="16">
    <location>
        <begin position="8"/>
        <end position="15"/>
    </location>
    <ligand>
        <name>ATP</name>
        <dbReference type="ChEBI" id="CHEBI:30616"/>
    </ligand>
</feature>
<evidence type="ECO:0000313" key="20">
    <source>
        <dbReference type="Proteomes" id="UP000295008"/>
    </source>
</evidence>
<keyword evidence="9 16" id="KW-0547">Nucleotide-binding</keyword>
<feature type="domain" description="Phosphoribulokinase/uridine kinase" evidence="18">
    <location>
        <begin position="3"/>
        <end position="188"/>
    </location>
</feature>